<reference evidence="1 2" key="1">
    <citation type="journal article" date="2018" name="Environ. Microbiol.">
        <title>Novel energy conservation strategies and behaviour of Pelotomaculum schinkii driving syntrophic propionate catabolism.</title>
        <authorList>
            <person name="Hidalgo-Ahumada C.A.P."/>
            <person name="Nobu M.K."/>
            <person name="Narihiro T."/>
            <person name="Tamaki H."/>
            <person name="Liu W.T."/>
            <person name="Kamagata Y."/>
            <person name="Stams A.J.M."/>
            <person name="Imachi H."/>
            <person name="Sousa D.Z."/>
        </authorList>
    </citation>
    <scope>NUCLEOTIDE SEQUENCE [LARGE SCALE GENOMIC DNA]</scope>
    <source>
        <strain evidence="1 2">HH</strain>
    </source>
</reference>
<dbReference type="Proteomes" id="UP000298324">
    <property type="component" value="Unassembled WGS sequence"/>
</dbReference>
<gene>
    <name evidence="1" type="ORF">Psch_03449</name>
</gene>
<organism evidence="1 2">
    <name type="scientific">Pelotomaculum schinkii</name>
    <dbReference type="NCBI Taxonomy" id="78350"/>
    <lineage>
        <taxon>Bacteria</taxon>
        <taxon>Bacillati</taxon>
        <taxon>Bacillota</taxon>
        <taxon>Clostridia</taxon>
        <taxon>Eubacteriales</taxon>
        <taxon>Desulfotomaculaceae</taxon>
        <taxon>Pelotomaculum</taxon>
    </lineage>
</organism>
<dbReference type="AlphaFoldDB" id="A0A4Y7R769"/>
<proteinExistence type="predicted"/>
<comment type="caution">
    <text evidence="1">The sequence shown here is derived from an EMBL/GenBank/DDBJ whole genome shotgun (WGS) entry which is preliminary data.</text>
</comment>
<sequence length="393" mass="42370">MFADKRAIAGVFLTTLIIISGCSGQTGNTLPPGGGQPLTEPAAVAPHGIDTDSPTSADRVTLNCFVDADRGNDFIVHGTFHLPGTAPEGQNVNPERFQVVIPATETVREAIRASVGQTVSLFGKFDSIYGTGQGLFSPVSLEASAQAVPQAPSWIGWGLIDNTQAGHFFECREGAALTDWVTNLSDLANALDLPTDENISDFLSRAEKNGGLAALKYKTNQVLLARPLVYDGDKALADIRAGSGQFGFVTSAKNLQNMLVHHADVRESDVKRFMSEAKGIWGEGDGPHKQAPATIFGIAEKNNTGIYVKGVQGDSFSEWMDIFRGKSLGYPVKWEALELPEQCLNSGNPVYCWFSGTRVQDPTTKQWYFSVGTVLTEERYDATMTTLSALLEK</sequence>
<dbReference type="RefSeq" id="WP_190259022.1">
    <property type="nucleotide sequence ID" value="NZ_QFGA01000003.1"/>
</dbReference>
<keyword evidence="2" id="KW-1185">Reference proteome</keyword>
<evidence type="ECO:0000313" key="1">
    <source>
        <dbReference type="EMBL" id="TEB04687.1"/>
    </source>
</evidence>
<name>A0A4Y7R769_9FIRM</name>
<accession>A0A4Y7R769</accession>
<dbReference type="EMBL" id="QFGA01000003">
    <property type="protein sequence ID" value="TEB04687.1"/>
    <property type="molecule type" value="Genomic_DNA"/>
</dbReference>
<evidence type="ECO:0000313" key="2">
    <source>
        <dbReference type="Proteomes" id="UP000298324"/>
    </source>
</evidence>
<dbReference type="PROSITE" id="PS51257">
    <property type="entry name" value="PROKAR_LIPOPROTEIN"/>
    <property type="match status" value="1"/>
</dbReference>
<protein>
    <submittedName>
        <fullName evidence="1">Uncharacterized protein</fullName>
    </submittedName>
</protein>